<comment type="caution">
    <text evidence="1">The sequence shown here is derived from an EMBL/GenBank/DDBJ whole genome shotgun (WGS) entry which is preliminary data.</text>
</comment>
<evidence type="ECO:0000313" key="2">
    <source>
        <dbReference type="Proteomes" id="UP000265618"/>
    </source>
</evidence>
<keyword evidence="2" id="KW-1185">Reference proteome</keyword>
<reference evidence="1 2" key="1">
    <citation type="journal article" date="2018" name="PLoS ONE">
        <title>The draft genome of Kipferlia bialata reveals reductive genome evolution in fornicate parasites.</title>
        <authorList>
            <person name="Tanifuji G."/>
            <person name="Takabayashi S."/>
            <person name="Kume K."/>
            <person name="Takagi M."/>
            <person name="Nakayama T."/>
            <person name="Kamikawa R."/>
            <person name="Inagaki Y."/>
            <person name="Hashimoto T."/>
        </authorList>
    </citation>
    <scope>NUCLEOTIDE SEQUENCE [LARGE SCALE GENOMIC DNA]</scope>
    <source>
        <strain evidence="1">NY0173</strain>
    </source>
</reference>
<dbReference type="Proteomes" id="UP000265618">
    <property type="component" value="Unassembled WGS sequence"/>
</dbReference>
<dbReference type="AlphaFoldDB" id="A0A9K3D528"/>
<evidence type="ECO:0000313" key="1">
    <source>
        <dbReference type="EMBL" id="GIQ87865.1"/>
    </source>
</evidence>
<proteinExistence type="predicted"/>
<accession>A0A9K3D528</accession>
<feature type="non-terminal residue" evidence="1">
    <location>
        <position position="318"/>
    </location>
</feature>
<sequence>NVLTDGATNEYAQNGFFGLSSSGDYRSYSPTFPHLKGYDSSSNDFGFGPLVCNGCGGSTVASTKDLVDTTELYSTSSDSTDLGARSFYVDDGSNPFYLLQINSFTAEGLSELGSAILALKLDRVARAWTSGKIKQLVIDVTNAEGMNYATMAYAFFACFGDDHQLPEFRMLDNSYTHEMLIDEVGPFQDKWVFVDPESAETIRNPSSLFADDNVESLATDVYSDTFVPLIIPMEEFESVWYTAQDWTTSRLYKSLDQLFDTPILLVDGTARDACGAFVTAAASNNLATIVSMGDSTTPSSVQAAVSVGTVPFLSSDLE</sequence>
<name>A0A9K3D528_9EUKA</name>
<dbReference type="EMBL" id="BDIP01003567">
    <property type="protein sequence ID" value="GIQ87865.1"/>
    <property type="molecule type" value="Genomic_DNA"/>
</dbReference>
<protein>
    <submittedName>
        <fullName evidence="1">Uncharacterized protein</fullName>
    </submittedName>
</protein>
<gene>
    <name evidence="1" type="ORF">KIPB_009996</name>
</gene>
<organism evidence="1 2">
    <name type="scientific">Kipferlia bialata</name>
    <dbReference type="NCBI Taxonomy" id="797122"/>
    <lineage>
        <taxon>Eukaryota</taxon>
        <taxon>Metamonada</taxon>
        <taxon>Carpediemonas-like organisms</taxon>
        <taxon>Kipferlia</taxon>
    </lineage>
</organism>
<feature type="non-terminal residue" evidence="1">
    <location>
        <position position="1"/>
    </location>
</feature>